<dbReference type="Pfam" id="PF25548">
    <property type="entry name" value="DUF7926"/>
    <property type="match status" value="1"/>
</dbReference>
<dbReference type="Pfam" id="PF00746">
    <property type="entry name" value="Gram_pos_anchor"/>
    <property type="match status" value="1"/>
</dbReference>
<evidence type="ECO:0000256" key="8">
    <source>
        <dbReference type="SAM" id="SignalP"/>
    </source>
</evidence>
<name>A0A1Q5PW20_9ACTO</name>
<dbReference type="STRING" id="52770.BSZ40_04820"/>
<dbReference type="InterPro" id="IPR008966">
    <property type="entry name" value="Adhesion_dom_sf"/>
</dbReference>
<dbReference type="OrthoDB" id="3263604at2"/>
<reference evidence="11" key="1">
    <citation type="submission" date="2016-12" db="EMBL/GenBank/DDBJ databases">
        <authorList>
            <person name="Meng X."/>
        </authorList>
    </citation>
    <scope>NUCLEOTIDE SEQUENCE [LARGE SCALE GENOMIC DNA]</scope>
    <source>
        <strain evidence="11">DSM 20732</strain>
    </source>
</reference>
<evidence type="ECO:0000256" key="4">
    <source>
        <dbReference type="ARBA" id="ARBA00022729"/>
    </source>
</evidence>
<accession>A0A1Q5PW20</accession>
<dbReference type="EMBL" id="MQVS01000004">
    <property type="protein sequence ID" value="OKL51813.1"/>
    <property type="molecule type" value="Genomic_DNA"/>
</dbReference>
<gene>
    <name evidence="10" type="ORF">BSZ40_04820</name>
</gene>
<dbReference type="InterPro" id="IPR011252">
    <property type="entry name" value="Fibrogen-bd_dom1"/>
</dbReference>
<evidence type="ECO:0000313" key="10">
    <source>
        <dbReference type="EMBL" id="OKL51813.1"/>
    </source>
</evidence>
<dbReference type="GO" id="GO:0007155">
    <property type="term" value="P:cell adhesion"/>
    <property type="evidence" value="ECO:0007669"/>
    <property type="project" value="InterPro"/>
</dbReference>
<comment type="caution">
    <text evidence="10">The sequence shown here is derived from an EMBL/GenBank/DDBJ whole genome shotgun (WGS) entry which is preliminary data.</text>
</comment>
<dbReference type="SUPFAM" id="SSF49401">
    <property type="entry name" value="Bacterial adhesins"/>
    <property type="match status" value="1"/>
</dbReference>
<evidence type="ECO:0000256" key="1">
    <source>
        <dbReference type="ARBA" id="ARBA00004191"/>
    </source>
</evidence>
<feature type="region of interest" description="Disordered" evidence="6">
    <location>
        <begin position="499"/>
        <end position="558"/>
    </location>
</feature>
<evidence type="ECO:0000313" key="11">
    <source>
        <dbReference type="Proteomes" id="UP000185612"/>
    </source>
</evidence>
<feature type="domain" description="Gram-positive cocci surface proteins LPxTG" evidence="9">
    <location>
        <begin position="554"/>
        <end position="588"/>
    </location>
</feature>
<comment type="subcellular location">
    <subcellularLocation>
        <location evidence="1">Secreted</location>
        <location evidence="1">Cell wall</location>
    </subcellularLocation>
</comment>
<dbReference type="NCBIfam" id="TIGR01167">
    <property type="entry name" value="LPXTG_anchor"/>
    <property type="match status" value="1"/>
</dbReference>
<evidence type="ECO:0000256" key="5">
    <source>
        <dbReference type="ARBA" id="ARBA00023088"/>
    </source>
</evidence>
<dbReference type="PROSITE" id="PS50847">
    <property type="entry name" value="GRAM_POS_ANCHORING"/>
    <property type="match status" value="1"/>
</dbReference>
<dbReference type="Gene3D" id="2.60.40.1140">
    <property type="entry name" value="Collagen-binding surface protein Cna, B-type domain"/>
    <property type="match status" value="1"/>
</dbReference>
<feature type="compositionally biased region" description="Pro residues" evidence="6">
    <location>
        <begin position="532"/>
        <end position="549"/>
    </location>
</feature>
<keyword evidence="3" id="KW-0964">Secreted</keyword>
<feature type="chain" id="PRO_5043148796" description="Gram-positive cocci surface proteins LPxTG domain-containing protein" evidence="8">
    <location>
        <begin position="31"/>
        <end position="588"/>
    </location>
</feature>
<evidence type="ECO:0000259" key="9">
    <source>
        <dbReference type="PROSITE" id="PS50847"/>
    </source>
</evidence>
<dbReference type="InterPro" id="IPR057686">
    <property type="entry name" value="DUF7926"/>
</dbReference>
<keyword evidence="2" id="KW-0134">Cell wall</keyword>
<keyword evidence="4 8" id="KW-0732">Signal</keyword>
<dbReference type="RefSeq" id="WP_073823873.1">
    <property type="nucleotide sequence ID" value="NZ_JAUNKL010000002.1"/>
</dbReference>
<feature type="signal peptide" evidence="8">
    <location>
        <begin position="1"/>
        <end position="30"/>
    </location>
</feature>
<evidence type="ECO:0000256" key="3">
    <source>
        <dbReference type="ARBA" id="ARBA00022525"/>
    </source>
</evidence>
<dbReference type="Proteomes" id="UP000185612">
    <property type="component" value="Unassembled WGS sequence"/>
</dbReference>
<keyword evidence="7" id="KW-1133">Transmembrane helix</keyword>
<keyword evidence="11" id="KW-1185">Reference proteome</keyword>
<sequence>MTRSRSIRTWLGAVATAFVALAVVFGFVNAATGSAAADVNPQIKIENLSWQKTDISGKVHPDQTMLRRWQFMTASFDWNGTAANLKAGDQFRIEIPKDSAFKIWEGQTKNLEVDYDGGKVSIGTCTLTSSAVDCVFDQKVDELRAQGFSEFRGSGSVLLEAYKATDVGTLTFTVNGEEKVLKVPGGKVGVWPFQKSEFYKWANGLTKESNRIYWHIEFGTAYVAKKLNEAGSKVVFDGNQRSTLVFEDTLEDGHTFVQDPSKWLLVLRDQDQSTVGRWEALVRGDGSDVSTKYGDYDMSVTYPAPNQVRIEVTGPWQSDVNMRLSYESQPTTDNGLIDQNHTYRNAVRLLQTDVVSSNSIKYSSTFDINARMAPGFGSLKFVKNVTGNAADKVPADQQYSLNLRYVLPGGATASVYEGWKVPGTLDADGTGGNVNVKVTKDSPLDLTDTFPVGTTVTITEEAPAATDDYTWNAPVIKIDGKDATSVVIKDQVRAEVQLTNETVAKPKPTPTPTPTPSATPSATPTPSVTPSAPAPVPSTTPSAPAPQPSGKPKLPKTGADAVTFGVLATAAVAGGALLLGVARRRKRA</sequence>
<dbReference type="InterPro" id="IPR046022">
    <property type="entry name" value="DUF5979"/>
</dbReference>
<proteinExistence type="predicted"/>
<keyword evidence="7" id="KW-0472">Membrane</keyword>
<organism evidence="10 11">
    <name type="scientific">Buchananella hordeovulneris</name>
    <dbReference type="NCBI Taxonomy" id="52770"/>
    <lineage>
        <taxon>Bacteria</taxon>
        <taxon>Bacillati</taxon>
        <taxon>Actinomycetota</taxon>
        <taxon>Actinomycetes</taxon>
        <taxon>Actinomycetales</taxon>
        <taxon>Actinomycetaceae</taxon>
        <taxon>Buchananella</taxon>
    </lineage>
</organism>
<evidence type="ECO:0000256" key="2">
    <source>
        <dbReference type="ARBA" id="ARBA00022512"/>
    </source>
</evidence>
<evidence type="ECO:0000256" key="7">
    <source>
        <dbReference type="SAM" id="Phobius"/>
    </source>
</evidence>
<feature type="compositionally biased region" description="Low complexity" evidence="6">
    <location>
        <begin position="518"/>
        <end position="531"/>
    </location>
</feature>
<feature type="compositionally biased region" description="Pro residues" evidence="6">
    <location>
        <begin position="507"/>
        <end position="517"/>
    </location>
</feature>
<protein>
    <recommendedName>
        <fullName evidence="9">Gram-positive cocci surface proteins LPxTG domain-containing protein</fullName>
    </recommendedName>
</protein>
<keyword evidence="7" id="KW-0812">Transmembrane</keyword>
<feature type="transmembrane region" description="Helical" evidence="7">
    <location>
        <begin position="561"/>
        <end position="582"/>
    </location>
</feature>
<evidence type="ECO:0000256" key="6">
    <source>
        <dbReference type="SAM" id="MobiDB-lite"/>
    </source>
</evidence>
<dbReference type="AlphaFoldDB" id="A0A1Q5PW20"/>
<dbReference type="InterPro" id="IPR019931">
    <property type="entry name" value="LPXTG_anchor"/>
</dbReference>
<dbReference type="Gene3D" id="2.60.40.1280">
    <property type="match status" value="1"/>
</dbReference>
<dbReference type="Pfam" id="PF19407">
    <property type="entry name" value="DUF5979"/>
    <property type="match status" value="1"/>
</dbReference>
<keyword evidence="5" id="KW-0572">Peptidoglycan-anchor</keyword>